<keyword evidence="4" id="KW-0804">Transcription</keyword>
<dbReference type="PROSITE" id="PS50931">
    <property type="entry name" value="HTH_LYSR"/>
    <property type="match status" value="1"/>
</dbReference>
<evidence type="ECO:0000256" key="2">
    <source>
        <dbReference type="ARBA" id="ARBA00023015"/>
    </source>
</evidence>
<sequence length="304" mass="33896">MKRGRLPLTALRSFEAAGRHLSFSRAAEELFVTQAAISRQIRELETFLQQPLFVRYHRRVELTEPGQNLLQQLIKSFDDIDQRLAELATRPLLSVVSVSVEPALAASWLVPRLNRFRELRSDIDIALDVDPRLIDFRSGQAELALRFSAHNTSWPRCEAELLGPVTDSPVLSPTLLASGPPLECPADLRRYTLLHEENRQGWARWFEAAGAIEAPVPERGPLLADAALSKQAAMLGHGVALGDLLLVREELEAGTLVKPFEANVVCGGYWLVAKNLHKLSEPATAFADWIRAEFAESLRLLEDL</sequence>
<evidence type="ECO:0000256" key="3">
    <source>
        <dbReference type="ARBA" id="ARBA00023125"/>
    </source>
</evidence>
<evidence type="ECO:0000313" key="7">
    <source>
        <dbReference type="Proteomes" id="UP000536262"/>
    </source>
</evidence>
<dbReference type="CDD" id="cd08432">
    <property type="entry name" value="PBP2_GcdR_TrpI_HvrB_AmpR_like"/>
    <property type="match status" value="1"/>
</dbReference>
<proteinExistence type="inferred from homology"/>
<dbReference type="InterPro" id="IPR036388">
    <property type="entry name" value="WH-like_DNA-bd_sf"/>
</dbReference>
<dbReference type="PANTHER" id="PTHR30537">
    <property type="entry name" value="HTH-TYPE TRANSCRIPTIONAL REGULATOR"/>
    <property type="match status" value="1"/>
</dbReference>
<dbReference type="InterPro" id="IPR058163">
    <property type="entry name" value="LysR-type_TF_proteobact-type"/>
</dbReference>
<dbReference type="EMBL" id="JACHOU010000004">
    <property type="protein sequence ID" value="MBB6354721.1"/>
    <property type="molecule type" value="Genomic_DNA"/>
</dbReference>
<reference evidence="6 7" key="1">
    <citation type="submission" date="2020-08" db="EMBL/GenBank/DDBJ databases">
        <title>Genomic Encyclopedia of Type Strains, Phase IV (KMG-IV): sequencing the most valuable type-strain genomes for metagenomic binning, comparative biology and taxonomic classification.</title>
        <authorList>
            <person name="Goeker M."/>
        </authorList>
    </citation>
    <scope>NUCLEOTIDE SEQUENCE [LARGE SCALE GENOMIC DNA]</scope>
    <source>
        <strain evidence="6 7">DSM 7051</strain>
    </source>
</reference>
<dbReference type="GO" id="GO:0003700">
    <property type="term" value="F:DNA-binding transcription factor activity"/>
    <property type="evidence" value="ECO:0007669"/>
    <property type="project" value="InterPro"/>
</dbReference>
<protein>
    <submittedName>
        <fullName evidence="6">LysR family glycine cleavage system transcriptional activator</fullName>
    </submittedName>
</protein>
<dbReference type="SUPFAM" id="SSF53850">
    <property type="entry name" value="Periplasmic binding protein-like II"/>
    <property type="match status" value="1"/>
</dbReference>
<dbReference type="GO" id="GO:0043565">
    <property type="term" value="F:sequence-specific DNA binding"/>
    <property type="evidence" value="ECO:0007669"/>
    <property type="project" value="TreeGrafter"/>
</dbReference>
<organism evidence="6 7">
    <name type="scientific">Aminobacter aganoensis</name>
    <dbReference type="NCBI Taxonomy" id="83264"/>
    <lineage>
        <taxon>Bacteria</taxon>
        <taxon>Pseudomonadati</taxon>
        <taxon>Pseudomonadota</taxon>
        <taxon>Alphaproteobacteria</taxon>
        <taxon>Hyphomicrobiales</taxon>
        <taxon>Phyllobacteriaceae</taxon>
        <taxon>Aminobacter</taxon>
    </lineage>
</organism>
<evidence type="ECO:0000259" key="5">
    <source>
        <dbReference type="PROSITE" id="PS50931"/>
    </source>
</evidence>
<dbReference type="InterPro" id="IPR005119">
    <property type="entry name" value="LysR_subst-bd"/>
</dbReference>
<dbReference type="Gene3D" id="3.40.190.10">
    <property type="entry name" value="Periplasmic binding protein-like II"/>
    <property type="match status" value="2"/>
</dbReference>
<keyword evidence="3" id="KW-0238">DNA-binding</keyword>
<accession>A0A7X0KL61</accession>
<dbReference type="InterPro" id="IPR036390">
    <property type="entry name" value="WH_DNA-bd_sf"/>
</dbReference>
<comment type="caution">
    <text evidence="6">The sequence shown here is derived from an EMBL/GenBank/DDBJ whole genome shotgun (WGS) entry which is preliminary data.</text>
</comment>
<evidence type="ECO:0000256" key="4">
    <source>
        <dbReference type="ARBA" id="ARBA00023163"/>
    </source>
</evidence>
<dbReference type="Pfam" id="PF03466">
    <property type="entry name" value="LysR_substrate"/>
    <property type="match status" value="1"/>
</dbReference>
<dbReference type="InterPro" id="IPR000847">
    <property type="entry name" value="LysR_HTH_N"/>
</dbReference>
<keyword evidence="2" id="KW-0805">Transcription regulation</keyword>
<gene>
    <name evidence="6" type="ORF">GGR00_002505</name>
</gene>
<name>A0A7X0KL61_9HYPH</name>
<dbReference type="PANTHER" id="PTHR30537:SF26">
    <property type="entry name" value="GLYCINE CLEAVAGE SYSTEM TRANSCRIPTIONAL ACTIVATOR"/>
    <property type="match status" value="1"/>
</dbReference>
<dbReference type="GO" id="GO:0006351">
    <property type="term" value="P:DNA-templated transcription"/>
    <property type="evidence" value="ECO:0007669"/>
    <property type="project" value="TreeGrafter"/>
</dbReference>
<dbReference type="Proteomes" id="UP000536262">
    <property type="component" value="Unassembled WGS sequence"/>
</dbReference>
<dbReference type="FunFam" id="1.10.10.10:FF:000038">
    <property type="entry name" value="Glycine cleavage system transcriptional activator"/>
    <property type="match status" value="1"/>
</dbReference>
<dbReference type="Gene3D" id="1.10.10.10">
    <property type="entry name" value="Winged helix-like DNA-binding domain superfamily/Winged helix DNA-binding domain"/>
    <property type="match status" value="1"/>
</dbReference>
<evidence type="ECO:0000256" key="1">
    <source>
        <dbReference type="ARBA" id="ARBA00009437"/>
    </source>
</evidence>
<dbReference type="Pfam" id="PF00126">
    <property type="entry name" value="HTH_1"/>
    <property type="match status" value="1"/>
</dbReference>
<dbReference type="PRINTS" id="PR00039">
    <property type="entry name" value="HTHLYSR"/>
</dbReference>
<comment type="similarity">
    <text evidence="1">Belongs to the LysR transcriptional regulatory family.</text>
</comment>
<dbReference type="SUPFAM" id="SSF46785">
    <property type="entry name" value="Winged helix' DNA-binding domain"/>
    <property type="match status" value="1"/>
</dbReference>
<dbReference type="RefSeq" id="WP_184699565.1">
    <property type="nucleotide sequence ID" value="NZ_BAABEG010000001.1"/>
</dbReference>
<feature type="domain" description="HTH lysR-type" evidence="5">
    <location>
        <begin position="6"/>
        <end position="63"/>
    </location>
</feature>
<evidence type="ECO:0000313" key="6">
    <source>
        <dbReference type="EMBL" id="MBB6354721.1"/>
    </source>
</evidence>
<keyword evidence="7" id="KW-1185">Reference proteome</keyword>
<dbReference type="AlphaFoldDB" id="A0A7X0KL61"/>